<dbReference type="Gene3D" id="2.130.10.10">
    <property type="entry name" value="YVTN repeat-like/Quinoprotein amine dehydrogenase"/>
    <property type="match status" value="2"/>
</dbReference>
<evidence type="ECO:0000313" key="2">
    <source>
        <dbReference type="EMBL" id="SDL51773.1"/>
    </source>
</evidence>
<proteinExistence type="predicted"/>
<evidence type="ECO:0008006" key="4">
    <source>
        <dbReference type="Google" id="ProtNLM"/>
    </source>
</evidence>
<dbReference type="InterPro" id="IPR015943">
    <property type="entry name" value="WD40/YVTN_repeat-like_dom_sf"/>
</dbReference>
<dbReference type="PROSITE" id="PS51318">
    <property type="entry name" value="TAT"/>
    <property type="match status" value="1"/>
</dbReference>
<dbReference type="InterPro" id="IPR006311">
    <property type="entry name" value="TAT_signal"/>
</dbReference>
<feature type="signal peptide" evidence="1">
    <location>
        <begin position="1"/>
        <end position="35"/>
    </location>
</feature>
<organism evidence="2 3">
    <name type="scientific">Tessaracoccus oleiagri</name>
    <dbReference type="NCBI Taxonomy" id="686624"/>
    <lineage>
        <taxon>Bacteria</taxon>
        <taxon>Bacillati</taxon>
        <taxon>Actinomycetota</taxon>
        <taxon>Actinomycetes</taxon>
        <taxon>Propionibacteriales</taxon>
        <taxon>Propionibacteriaceae</taxon>
        <taxon>Tessaracoccus</taxon>
    </lineage>
</organism>
<accession>A0A1G9KQM0</accession>
<gene>
    <name evidence="2" type="ORF">SAMN04488242_1770</name>
</gene>
<dbReference type="SUPFAM" id="SSF101898">
    <property type="entry name" value="NHL repeat"/>
    <property type="match status" value="1"/>
</dbReference>
<feature type="chain" id="PRO_5011638345" description="CBM-cenC domain-containing protein" evidence="1">
    <location>
        <begin position="36"/>
        <end position="805"/>
    </location>
</feature>
<reference evidence="2 3" key="1">
    <citation type="submission" date="2016-10" db="EMBL/GenBank/DDBJ databases">
        <authorList>
            <person name="de Groot N.N."/>
        </authorList>
    </citation>
    <scope>NUCLEOTIDE SEQUENCE [LARGE SCALE GENOMIC DNA]</scope>
    <source>
        <strain evidence="2 3">CGMCC 1.9159</strain>
    </source>
</reference>
<keyword evidence="1" id="KW-0732">Signal</keyword>
<evidence type="ECO:0000256" key="1">
    <source>
        <dbReference type="SAM" id="SignalP"/>
    </source>
</evidence>
<sequence>MSTHIKRRTLLGGAAGLAAAAGAANWIAAAPLAQAASVLPNPGFEAVTNGWPDHWRAFNATSSLKASIVADRVHGGTNALRISDDTATGIGVRSAQVPAEAGGWYQGSIFAFVESGSFVMYLEFWNASGTRIATATKNFGAVDDWQEIRVRAQAPAGTVAATILPYSAQNNRGSATFDDAAIDAIELTEPQLFGTAATTAAVRGGIRLGDTVFFTSRHPVEQGACRLGAVNFRTGELEYTVDLDLGNGSAGLNLETDGTHLYIGSAGSRYVWRYLPGSDRAERLVDLGTGRWVYSMSIHGDHLYLGTYNDGTVRRARLSDGVIDVVYGRVSTSMYATGVAVDDNYVYGGSSAPGRLLRWPKEGGDPVDLSGYLSDSPVGILDMVVADGKIYVASGKQLISMNIDGSGRVSRDILPEDRYVDQIAVAPDGSIYAMARLTTNVYRVTDSELIKVAQPLDYVENQYLGVAEDGTIVGVTGLGHVWWVPPGGEATVFDAAQTEFGYPDEPQSMLLHTDGSVWVGGHFAMTVRDVKQGKVNRFLINGEPKAMVEGPDGTVYAAMYPSAQILAIHPRTHEVSLLGSIGGQMRTMDMNIDWKRKVLMVATGPSSGRYDGALTFIDLKTGKFETRQDILPNHRVHGIAHNHRIAIVVGDTVGEGNSQPLLPVAEVAAVDLDSREVLWRRVLKEGWLSYEDVVLDGNVAYFMGRRPNGGWFAYDLETEQIVRQGNLGGYGSFGYDKGRVFAWVHFALEMSELPSRVNPDGELLYSPVPNGWYNNPLFNITPNGEHTWGMWGSQLALFDLPGRPE</sequence>
<dbReference type="AlphaFoldDB" id="A0A1G9KQM0"/>
<dbReference type="EMBL" id="FNGP01000003">
    <property type="protein sequence ID" value="SDL51773.1"/>
    <property type="molecule type" value="Genomic_DNA"/>
</dbReference>
<keyword evidence="3" id="KW-1185">Reference proteome</keyword>
<dbReference type="STRING" id="686624.SAMN04488242_1770"/>
<dbReference type="SUPFAM" id="SSF63829">
    <property type="entry name" value="Calcium-dependent phosphotriesterase"/>
    <property type="match status" value="2"/>
</dbReference>
<dbReference type="Gene3D" id="2.60.120.260">
    <property type="entry name" value="Galactose-binding domain-like"/>
    <property type="match status" value="1"/>
</dbReference>
<protein>
    <recommendedName>
        <fullName evidence="4">CBM-cenC domain-containing protein</fullName>
    </recommendedName>
</protein>
<evidence type="ECO:0000313" key="3">
    <source>
        <dbReference type="Proteomes" id="UP000199475"/>
    </source>
</evidence>
<name>A0A1G9KQM0_9ACTN</name>
<dbReference type="Proteomes" id="UP000199475">
    <property type="component" value="Unassembled WGS sequence"/>
</dbReference>
<dbReference type="RefSeq" id="WP_093251141.1">
    <property type="nucleotide sequence ID" value="NZ_FNGP01000003.1"/>
</dbReference>
<dbReference type="OrthoDB" id="3713209at2"/>